<protein>
    <submittedName>
        <fullName evidence="1">Uncharacterized protein</fullName>
    </submittedName>
</protein>
<comment type="caution">
    <text evidence="1">The sequence shown here is derived from an EMBL/GenBank/DDBJ whole genome shotgun (WGS) entry which is preliminary data.</text>
</comment>
<evidence type="ECO:0000313" key="2">
    <source>
        <dbReference type="Proteomes" id="UP000790377"/>
    </source>
</evidence>
<proteinExistence type="predicted"/>
<name>A0ACB8AEZ1_9AGAM</name>
<sequence length="486" mass="53295">MSGLSVETSIPLPSDVFILIMQHLTYDDMLTLRCTCKLLYALVHEYGWSAYLRLHDRPSFSLRKARYSWDALTRARYDALSDRAWSKARSIARPLSRPWAGKLQPHLAMSPSRLLVAAGSKIYAFKIKMNPKKEYAPGMISEATYILNHPDRIKRDITSLVFTPDDGLDRTVFAGFANGAIERIVLPIISQDEASTVTIYLPQDSYTFHGGDLIESMSCSGNSLLSVSSLGLASLCNLTSHPLTPSFINLHCKSWCSYLSLKASSPFTAFGISSASPLSVYPITGNSLSKTPSAHLQSRNPRKFSAVYGISGAPISSPWGGSENILISGWYDGAVCVHDLRSSSRTSQDDIRGTAPLLPVLSLEDPWCPEPIYSVGCGGGSSSHIAAGSARHSVVAFWDVRSPSRGWSIHAPGNDVSPVYSVILESSRLFGATQSRPFVYDFGPGVTEATYPVLPPSPNRLDDTLRMKKNGPGYYVTRYNHRRTQE</sequence>
<accession>A0ACB8AEZ1</accession>
<keyword evidence="2" id="KW-1185">Reference proteome</keyword>
<dbReference type="EMBL" id="MU267669">
    <property type="protein sequence ID" value="KAH7911737.1"/>
    <property type="molecule type" value="Genomic_DNA"/>
</dbReference>
<organism evidence="1 2">
    <name type="scientific">Hygrophoropsis aurantiaca</name>
    <dbReference type="NCBI Taxonomy" id="72124"/>
    <lineage>
        <taxon>Eukaryota</taxon>
        <taxon>Fungi</taxon>
        <taxon>Dikarya</taxon>
        <taxon>Basidiomycota</taxon>
        <taxon>Agaricomycotina</taxon>
        <taxon>Agaricomycetes</taxon>
        <taxon>Agaricomycetidae</taxon>
        <taxon>Boletales</taxon>
        <taxon>Coniophorineae</taxon>
        <taxon>Hygrophoropsidaceae</taxon>
        <taxon>Hygrophoropsis</taxon>
    </lineage>
</organism>
<dbReference type="Proteomes" id="UP000790377">
    <property type="component" value="Unassembled WGS sequence"/>
</dbReference>
<evidence type="ECO:0000313" key="1">
    <source>
        <dbReference type="EMBL" id="KAH7911737.1"/>
    </source>
</evidence>
<reference evidence="1" key="1">
    <citation type="journal article" date="2021" name="New Phytol.">
        <title>Evolutionary innovations through gain and loss of genes in the ectomycorrhizal Boletales.</title>
        <authorList>
            <person name="Wu G."/>
            <person name="Miyauchi S."/>
            <person name="Morin E."/>
            <person name="Kuo A."/>
            <person name="Drula E."/>
            <person name="Varga T."/>
            <person name="Kohler A."/>
            <person name="Feng B."/>
            <person name="Cao Y."/>
            <person name="Lipzen A."/>
            <person name="Daum C."/>
            <person name="Hundley H."/>
            <person name="Pangilinan J."/>
            <person name="Johnson J."/>
            <person name="Barry K."/>
            <person name="LaButti K."/>
            <person name="Ng V."/>
            <person name="Ahrendt S."/>
            <person name="Min B."/>
            <person name="Choi I.G."/>
            <person name="Park H."/>
            <person name="Plett J.M."/>
            <person name="Magnuson J."/>
            <person name="Spatafora J.W."/>
            <person name="Nagy L.G."/>
            <person name="Henrissat B."/>
            <person name="Grigoriev I.V."/>
            <person name="Yang Z.L."/>
            <person name="Xu J."/>
            <person name="Martin F.M."/>
        </authorList>
    </citation>
    <scope>NUCLEOTIDE SEQUENCE</scope>
    <source>
        <strain evidence="1">ATCC 28755</strain>
    </source>
</reference>
<gene>
    <name evidence="1" type="ORF">BJ138DRAFT_1062591</name>
</gene>